<dbReference type="GO" id="GO:0005759">
    <property type="term" value="C:mitochondrial matrix"/>
    <property type="evidence" value="ECO:0007669"/>
    <property type="project" value="UniProtKB-SubCell"/>
</dbReference>
<evidence type="ECO:0000256" key="2">
    <source>
        <dbReference type="ARBA" id="ARBA00009508"/>
    </source>
</evidence>
<evidence type="ECO:0000313" key="10">
    <source>
        <dbReference type="Proteomes" id="UP000695007"/>
    </source>
</evidence>
<proteinExistence type="inferred from homology"/>
<keyword evidence="10" id="KW-1185">Reference proteome</keyword>
<dbReference type="GeneID" id="105362961"/>
<feature type="domain" description="Complex 1 LYR protein" evidence="9">
    <location>
        <begin position="8"/>
        <end position="63"/>
    </location>
</feature>
<evidence type="ECO:0000256" key="4">
    <source>
        <dbReference type="ARBA" id="ARBA00023186"/>
    </source>
</evidence>
<dbReference type="AlphaFoldDB" id="A0AAJ7DWC8"/>
<evidence type="ECO:0000256" key="5">
    <source>
        <dbReference type="ARBA" id="ARBA00025430"/>
    </source>
</evidence>
<dbReference type="Pfam" id="PF05347">
    <property type="entry name" value="Complex1_LYR"/>
    <property type="match status" value="1"/>
</dbReference>
<dbReference type="GO" id="GO:0034551">
    <property type="term" value="P:mitochondrial respiratory chain complex III assembly"/>
    <property type="evidence" value="ECO:0007669"/>
    <property type="project" value="InterPro"/>
</dbReference>
<dbReference type="InterPro" id="IPR050435">
    <property type="entry name" value="MZM1/LYRM7"/>
</dbReference>
<comment type="subcellular location">
    <subcellularLocation>
        <location evidence="1">Mitochondrion matrix</location>
    </subcellularLocation>
</comment>
<comment type="similarity">
    <text evidence="2">Belongs to the complex I LYR family.</text>
</comment>
<dbReference type="InterPro" id="IPR008011">
    <property type="entry name" value="Complex1_LYR_dom"/>
</dbReference>
<dbReference type="Proteomes" id="UP000695007">
    <property type="component" value="Unplaced"/>
</dbReference>
<dbReference type="GO" id="GO:0044183">
    <property type="term" value="F:protein folding chaperone"/>
    <property type="evidence" value="ECO:0007669"/>
    <property type="project" value="TreeGrafter"/>
</dbReference>
<evidence type="ECO:0000313" key="11">
    <source>
        <dbReference type="RefSeq" id="XP_011498825.1"/>
    </source>
</evidence>
<reference evidence="11" key="1">
    <citation type="submission" date="2025-08" db="UniProtKB">
        <authorList>
            <consortium name="RefSeq"/>
        </authorList>
    </citation>
    <scope>IDENTIFICATION</scope>
</reference>
<comment type="function">
    <text evidence="5">Assembly factor required for Rieske Fe-S protein UQCRFS1 incorporation into the cytochrome b-c1 (CIII) complex. Functions as a chaperone, binding to this subunit within the mitochondrial matrix and stabilizing it prior to its translocation and insertion into the late CIII dimeric intermediate within the mitochondrial inner membrane.</text>
</comment>
<dbReference type="KEGG" id="csol:105362961"/>
<evidence type="ECO:0000256" key="6">
    <source>
        <dbReference type="ARBA" id="ARBA00025809"/>
    </source>
</evidence>
<dbReference type="CDD" id="cd20267">
    <property type="entry name" value="Complex1_LYR_LYRM7"/>
    <property type="match status" value="1"/>
</dbReference>
<name>A0AAJ7DWC8_9HYME</name>
<evidence type="ECO:0000256" key="1">
    <source>
        <dbReference type="ARBA" id="ARBA00004305"/>
    </source>
</evidence>
<evidence type="ECO:0000259" key="9">
    <source>
        <dbReference type="Pfam" id="PF05347"/>
    </source>
</evidence>
<keyword evidence="4" id="KW-0143">Chaperone</keyword>
<dbReference type="PANTHER" id="PTHR46749">
    <property type="entry name" value="COMPLEX III ASSEMBLY FACTOR LYRM7"/>
    <property type="match status" value="1"/>
</dbReference>
<organism evidence="10 11">
    <name type="scientific">Ceratosolen solmsi marchali</name>
    <dbReference type="NCBI Taxonomy" id="326594"/>
    <lineage>
        <taxon>Eukaryota</taxon>
        <taxon>Metazoa</taxon>
        <taxon>Ecdysozoa</taxon>
        <taxon>Arthropoda</taxon>
        <taxon>Hexapoda</taxon>
        <taxon>Insecta</taxon>
        <taxon>Pterygota</taxon>
        <taxon>Neoptera</taxon>
        <taxon>Endopterygota</taxon>
        <taxon>Hymenoptera</taxon>
        <taxon>Apocrita</taxon>
        <taxon>Proctotrupomorpha</taxon>
        <taxon>Chalcidoidea</taxon>
        <taxon>Agaonidae</taxon>
        <taxon>Agaoninae</taxon>
        <taxon>Ceratosolen</taxon>
    </lineage>
</organism>
<dbReference type="RefSeq" id="XP_011498825.1">
    <property type="nucleotide sequence ID" value="XM_011500523.1"/>
</dbReference>
<dbReference type="PANTHER" id="PTHR46749:SF1">
    <property type="entry name" value="COMPLEX III ASSEMBLY FACTOR LYRM7"/>
    <property type="match status" value="1"/>
</dbReference>
<evidence type="ECO:0000256" key="8">
    <source>
        <dbReference type="ARBA" id="ARBA00031830"/>
    </source>
</evidence>
<protein>
    <recommendedName>
        <fullName evidence="7">Complex III assembly factor LYRM7</fullName>
    </recommendedName>
    <alternativeName>
        <fullName evidence="8">LYR motif-containing protein 7</fullName>
    </alternativeName>
</protein>
<accession>A0AAJ7DWC8</accession>
<evidence type="ECO:0000256" key="3">
    <source>
        <dbReference type="ARBA" id="ARBA00023128"/>
    </source>
</evidence>
<evidence type="ECO:0000256" key="7">
    <source>
        <dbReference type="ARBA" id="ARBA00026165"/>
    </source>
</evidence>
<comment type="subunit">
    <text evidence="6">Interacts with UQCRFS1.</text>
</comment>
<dbReference type="InterPro" id="IPR045298">
    <property type="entry name" value="Complex1_LYR_LYRM7"/>
</dbReference>
<keyword evidence="3" id="KW-0496">Mitochondrion</keyword>
<sequence length="119" mass="14214">MPGNLRAEVLRIYKKLHRTRQEIFQQDEHALTVLRRKLYEEFKKNKNVTDESSIKELIKFANEVDHEFRTTVIQICEKRPGVFEARITEYTQMHDNIPYGQKVDKSLFKHVKCPSLPKK</sequence>
<gene>
    <name evidence="11" type="primary">LOC105362961</name>
</gene>